<dbReference type="Proteomes" id="UP000828390">
    <property type="component" value="Unassembled WGS sequence"/>
</dbReference>
<proteinExistence type="predicted"/>
<dbReference type="InterPro" id="IPR011990">
    <property type="entry name" value="TPR-like_helical_dom_sf"/>
</dbReference>
<dbReference type="PANTHER" id="PTHR22904:SF523">
    <property type="entry name" value="STRESS-INDUCED-PHOSPHOPROTEIN 1"/>
    <property type="match status" value="1"/>
</dbReference>
<dbReference type="Gene3D" id="1.25.40.10">
    <property type="entry name" value="Tetratricopeptide repeat domain"/>
    <property type="match status" value="1"/>
</dbReference>
<dbReference type="AlphaFoldDB" id="A0A9D4MI95"/>
<protein>
    <submittedName>
        <fullName evidence="4">Uncharacterized protein</fullName>
    </submittedName>
</protein>
<name>A0A9D4MI95_DREPO</name>
<dbReference type="InterPro" id="IPR019734">
    <property type="entry name" value="TPR_rpt"/>
</dbReference>
<sequence length="129" mass="14533">MESNHKQKKKDKPDYARQSSTGSASSSMHIQIHDGVSAHSQALFVQKVRESYDAVGRGDFQTAIKAYSEAIDLEPTNHVLYTNRAAAYAKIQQFQKSLVDARKSRELNPKWAKDVQDPVIPTVLMYPQL</sequence>
<dbReference type="SUPFAM" id="SSF48452">
    <property type="entry name" value="TPR-like"/>
    <property type="match status" value="1"/>
</dbReference>
<dbReference type="EMBL" id="JAIWYP010000001">
    <property type="protein sequence ID" value="KAH3876726.1"/>
    <property type="molecule type" value="Genomic_DNA"/>
</dbReference>
<evidence type="ECO:0000313" key="4">
    <source>
        <dbReference type="EMBL" id="KAH3876726.1"/>
    </source>
</evidence>
<gene>
    <name evidence="4" type="ORF">DPMN_000575</name>
</gene>
<reference evidence="4" key="2">
    <citation type="submission" date="2020-11" db="EMBL/GenBank/DDBJ databases">
        <authorList>
            <person name="McCartney M.A."/>
            <person name="Auch B."/>
            <person name="Kono T."/>
            <person name="Mallez S."/>
            <person name="Becker A."/>
            <person name="Gohl D.M."/>
            <person name="Silverstein K.A.T."/>
            <person name="Koren S."/>
            <person name="Bechman K.B."/>
            <person name="Herman A."/>
            <person name="Abrahante J.E."/>
            <person name="Garbe J."/>
        </authorList>
    </citation>
    <scope>NUCLEOTIDE SEQUENCE</scope>
    <source>
        <strain evidence="4">Duluth1</strain>
        <tissue evidence="4">Whole animal</tissue>
    </source>
</reference>
<organism evidence="4 5">
    <name type="scientific">Dreissena polymorpha</name>
    <name type="common">Zebra mussel</name>
    <name type="synonym">Mytilus polymorpha</name>
    <dbReference type="NCBI Taxonomy" id="45954"/>
    <lineage>
        <taxon>Eukaryota</taxon>
        <taxon>Metazoa</taxon>
        <taxon>Spiralia</taxon>
        <taxon>Lophotrochozoa</taxon>
        <taxon>Mollusca</taxon>
        <taxon>Bivalvia</taxon>
        <taxon>Autobranchia</taxon>
        <taxon>Heteroconchia</taxon>
        <taxon>Euheterodonta</taxon>
        <taxon>Imparidentia</taxon>
        <taxon>Neoheterodontei</taxon>
        <taxon>Myida</taxon>
        <taxon>Dreissenoidea</taxon>
        <taxon>Dreissenidae</taxon>
        <taxon>Dreissena</taxon>
    </lineage>
</organism>
<evidence type="ECO:0000256" key="3">
    <source>
        <dbReference type="SAM" id="MobiDB-lite"/>
    </source>
</evidence>
<dbReference type="Pfam" id="PF13414">
    <property type="entry name" value="TPR_11"/>
    <property type="match status" value="1"/>
</dbReference>
<keyword evidence="2" id="KW-0802">TPR repeat</keyword>
<reference evidence="4" key="1">
    <citation type="journal article" date="2019" name="bioRxiv">
        <title>The Genome of the Zebra Mussel, Dreissena polymorpha: A Resource for Invasive Species Research.</title>
        <authorList>
            <person name="McCartney M.A."/>
            <person name="Auch B."/>
            <person name="Kono T."/>
            <person name="Mallez S."/>
            <person name="Zhang Y."/>
            <person name="Obille A."/>
            <person name="Becker A."/>
            <person name="Abrahante J.E."/>
            <person name="Garbe J."/>
            <person name="Badalamenti J.P."/>
            <person name="Herman A."/>
            <person name="Mangelson H."/>
            <person name="Liachko I."/>
            <person name="Sullivan S."/>
            <person name="Sone E.D."/>
            <person name="Koren S."/>
            <person name="Silverstein K.A.T."/>
            <person name="Beckman K.B."/>
            <person name="Gohl D.M."/>
        </authorList>
    </citation>
    <scope>NUCLEOTIDE SEQUENCE</scope>
    <source>
        <strain evidence="4">Duluth1</strain>
        <tissue evidence="4">Whole animal</tissue>
    </source>
</reference>
<feature type="compositionally biased region" description="Basic residues" evidence="3">
    <location>
        <begin position="1"/>
        <end position="10"/>
    </location>
</feature>
<keyword evidence="5" id="KW-1185">Reference proteome</keyword>
<feature type="region of interest" description="Disordered" evidence="3">
    <location>
        <begin position="1"/>
        <end position="31"/>
    </location>
</feature>
<dbReference type="SMART" id="SM00028">
    <property type="entry name" value="TPR"/>
    <property type="match status" value="2"/>
</dbReference>
<evidence type="ECO:0000256" key="2">
    <source>
        <dbReference type="ARBA" id="ARBA00022803"/>
    </source>
</evidence>
<dbReference type="GO" id="GO:0051879">
    <property type="term" value="F:Hsp90 protein binding"/>
    <property type="evidence" value="ECO:0007669"/>
    <property type="project" value="TreeGrafter"/>
</dbReference>
<dbReference type="PANTHER" id="PTHR22904">
    <property type="entry name" value="TPR REPEAT CONTAINING PROTEIN"/>
    <property type="match status" value="1"/>
</dbReference>
<keyword evidence="1" id="KW-0677">Repeat</keyword>
<comment type="caution">
    <text evidence="4">The sequence shown here is derived from an EMBL/GenBank/DDBJ whole genome shotgun (WGS) entry which is preliminary data.</text>
</comment>
<evidence type="ECO:0000256" key="1">
    <source>
        <dbReference type="ARBA" id="ARBA00022737"/>
    </source>
</evidence>
<evidence type="ECO:0000313" key="5">
    <source>
        <dbReference type="Proteomes" id="UP000828390"/>
    </source>
</evidence>
<accession>A0A9D4MI95</accession>